<reference evidence="1" key="1">
    <citation type="journal article" date="2014" name="Front. Microbiol.">
        <title>High frequency of phylogenetically diverse reductive dehalogenase-homologous genes in deep subseafloor sedimentary metagenomes.</title>
        <authorList>
            <person name="Kawai M."/>
            <person name="Futagami T."/>
            <person name="Toyoda A."/>
            <person name="Takaki Y."/>
            <person name="Nishi S."/>
            <person name="Hori S."/>
            <person name="Arai W."/>
            <person name="Tsubouchi T."/>
            <person name="Morono Y."/>
            <person name="Uchiyama I."/>
            <person name="Ito T."/>
            <person name="Fujiyama A."/>
            <person name="Inagaki F."/>
            <person name="Takami H."/>
        </authorList>
    </citation>
    <scope>NUCLEOTIDE SEQUENCE</scope>
    <source>
        <strain evidence="1">Expedition CK06-06</strain>
    </source>
</reference>
<gene>
    <name evidence="1" type="ORF">S01H4_25010</name>
</gene>
<sequence length="110" mass="12466">DLNMLGAYKRGSEIRAIGTEYQYSAKIIDNAKFPSSGANVNYFFGIENSALQNKYEIIYKRERIKMINLGLAPDEAAAAATRLTSLQHTHEAVEAFAKKYGVEYKRWLNK</sequence>
<evidence type="ECO:0000313" key="1">
    <source>
        <dbReference type="EMBL" id="GAG89147.1"/>
    </source>
</evidence>
<proteinExistence type="predicted"/>
<accession>X1C776</accession>
<organism evidence="1">
    <name type="scientific">marine sediment metagenome</name>
    <dbReference type="NCBI Taxonomy" id="412755"/>
    <lineage>
        <taxon>unclassified sequences</taxon>
        <taxon>metagenomes</taxon>
        <taxon>ecological metagenomes</taxon>
    </lineage>
</organism>
<protein>
    <submittedName>
        <fullName evidence="1">Uncharacterized protein</fullName>
    </submittedName>
</protein>
<dbReference type="AlphaFoldDB" id="X1C776"/>
<name>X1C776_9ZZZZ</name>
<feature type="non-terminal residue" evidence="1">
    <location>
        <position position="1"/>
    </location>
</feature>
<comment type="caution">
    <text evidence="1">The sequence shown here is derived from an EMBL/GenBank/DDBJ whole genome shotgun (WGS) entry which is preliminary data.</text>
</comment>
<dbReference type="EMBL" id="BART01011843">
    <property type="protein sequence ID" value="GAG89147.1"/>
    <property type="molecule type" value="Genomic_DNA"/>
</dbReference>